<feature type="transmembrane region" description="Helical" evidence="1">
    <location>
        <begin position="35"/>
        <end position="53"/>
    </location>
</feature>
<evidence type="ECO:0000313" key="2">
    <source>
        <dbReference type="EMBL" id="KJF41152.1"/>
    </source>
</evidence>
<accession>A0A0D8J2K9</accession>
<dbReference type="RefSeq" id="WP_050004475.1">
    <property type="nucleotide sequence ID" value="NZ_CATXDA010000163.1"/>
</dbReference>
<evidence type="ECO:0000256" key="1">
    <source>
        <dbReference type="SAM" id="Phobius"/>
    </source>
</evidence>
<accession>A0A0W7TSL3</accession>
<evidence type="ECO:0008006" key="6">
    <source>
        <dbReference type="Google" id="ProtNLM"/>
    </source>
</evidence>
<gene>
    <name evidence="3" type="ORF">ASJ35_06960</name>
    <name evidence="2" type="ORF">TQ39_02805</name>
</gene>
<keyword evidence="1" id="KW-0812">Transmembrane</keyword>
<organism evidence="2 4">
    <name type="scientific">Ruthenibacterium lactatiformans</name>
    <dbReference type="NCBI Taxonomy" id="1550024"/>
    <lineage>
        <taxon>Bacteria</taxon>
        <taxon>Bacillati</taxon>
        <taxon>Bacillota</taxon>
        <taxon>Clostridia</taxon>
        <taxon>Eubacteriales</taxon>
        <taxon>Oscillospiraceae</taxon>
        <taxon>Ruthenibacterium</taxon>
    </lineage>
</organism>
<dbReference type="EMBL" id="LMUA01000007">
    <property type="protein sequence ID" value="KUE76741.1"/>
    <property type="molecule type" value="Genomic_DNA"/>
</dbReference>
<feature type="transmembrane region" description="Helical" evidence="1">
    <location>
        <begin position="68"/>
        <end position="87"/>
    </location>
</feature>
<keyword evidence="1" id="KW-1133">Transmembrane helix</keyword>
<keyword evidence="4" id="KW-1185">Reference proteome</keyword>
<protein>
    <recommendedName>
        <fullName evidence="6">DUF3796 domain-containing protein</fullName>
    </recommendedName>
</protein>
<dbReference type="AlphaFoldDB" id="A0A0D8J2K9"/>
<dbReference type="Proteomes" id="UP000032483">
    <property type="component" value="Unassembled WGS sequence"/>
</dbReference>
<evidence type="ECO:0000313" key="3">
    <source>
        <dbReference type="EMBL" id="KUE76741.1"/>
    </source>
</evidence>
<dbReference type="EMBL" id="JXXK01000002">
    <property type="protein sequence ID" value="KJF41152.1"/>
    <property type="molecule type" value="Genomic_DNA"/>
</dbReference>
<dbReference type="GeneID" id="42855565"/>
<dbReference type="PATRIC" id="fig|1550024.3.peg.628"/>
<comment type="caution">
    <text evidence="2">The sequence shown here is derived from an EMBL/GenBank/DDBJ whole genome shotgun (WGS) entry which is preliminary data.</text>
</comment>
<evidence type="ECO:0000313" key="4">
    <source>
        <dbReference type="Proteomes" id="UP000032483"/>
    </source>
</evidence>
<dbReference type="Proteomes" id="UP000053433">
    <property type="component" value="Unassembled WGS sequence"/>
</dbReference>
<proteinExistence type="predicted"/>
<name>A0A0D8J2K9_9FIRM</name>
<reference evidence="2" key="1">
    <citation type="submission" date="2015-02" db="EMBL/GenBank/DDBJ databases">
        <title>A novel member of the family Ruminococcaceae isolated from human feces.</title>
        <authorList>
            <person name="Shkoporov A.N."/>
            <person name="Chaplin A.V."/>
            <person name="Motuzova O.V."/>
            <person name="Kafarskaia L.I."/>
            <person name="Khokhlova E.V."/>
            <person name="Efimov B.A."/>
        </authorList>
    </citation>
    <scope>NUCLEOTIDE SEQUENCE [LARGE SCALE GENOMIC DNA]</scope>
    <source>
        <strain evidence="2">585-1</strain>
    </source>
</reference>
<reference evidence="3 5" key="2">
    <citation type="submission" date="2015-10" db="EMBL/GenBank/DDBJ databases">
        <title>A novel member of the family Ruminococcaceae isolated from human faeces.</title>
        <authorList>
            <person name="Shkoporov A.N."/>
            <person name="Chaplin A.V."/>
            <person name="Motuzova O.V."/>
            <person name="Kafarskaia L.I."/>
            <person name="Efimov B.A."/>
        </authorList>
    </citation>
    <scope>NUCLEOTIDE SEQUENCE [LARGE SCALE GENOMIC DNA]</scope>
    <source>
        <strain evidence="3 5">668</strain>
    </source>
</reference>
<sequence>MKKAHRNFQVKPWMGCMGFLGFLGFLPKHGGGRNYLFFVFFAFFAWFFWGLLYKEPADERLVENETRAMRIVGGLFALLSFLLLFLLDRQGIGRDTVLLFGALGYSVCSVAAPALTYYLDRKA</sequence>
<feature type="transmembrane region" description="Helical" evidence="1">
    <location>
        <begin position="12"/>
        <end position="29"/>
    </location>
</feature>
<feature type="transmembrane region" description="Helical" evidence="1">
    <location>
        <begin position="99"/>
        <end position="119"/>
    </location>
</feature>
<evidence type="ECO:0000313" key="5">
    <source>
        <dbReference type="Proteomes" id="UP000053433"/>
    </source>
</evidence>
<keyword evidence="1" id="KW-0472">Membrane</keyword>